<keyword evidence="3" id="KW-1185">Reference proteome</keyword>
<evidence type="ECO:0008006" key="4">
    <source>
        <dbReference type="Google" id="ProtNLM"/>
    </source>
</evidence>
<evidence type="ECO:0000313" key="3">
    <source>
        <dbReference type="Proteomes" id="UP000663923"/>
    </source>
</evidence>
<dbReference type="Proteomes" id="UP000663923">
    <property type="component" value="Chromosome"/>
</dbReference>
<accession>A0ABX7T5L1</accession>
<sequence length="165" mass="18735">MILRLMMLLAAVSMVINPARAQDEQFLLEKFEGTWLATGNSFYEKAQSKMIWSKTLGDRFYRIDYSFSTRGNPEEGFSGIGHYRVADKPDVTGYWADNSGDLHPLNGKVRADRLRTIWGEAGSKQGLTEYLLLPDGALQVTDWLLTDDGWREFNKTTFQKQSAGQ</sequence>
<keyword evidence="1" id="KW-0732">Signal</keyword>
<gene>
    <name evidence="2" type="ORF">J4G78_13750</name>
</gene>
<evidence type="ECO:0000256" key="1">
    <source>
        <dbReference type="SAM" id="SignalP"/>
    </source>
</evidence>
<proteinExistence type="predicted"/>
<dbReference type="EMBL" id="CP071794">
    <property type="protein sequence ID" value="QTD55273.1"/>
    <property type="molecule type" value="Genomic_DNA"/>
</dbReference>
<protein>
    <recommendedName>
        <fullName evidence="4">DUF1579 domain-containing protein</fullName>
    </recommendedName>
</protein>
<dbReference type="RefSeq" id="WP_207987097.1">
    <property type="nucleotide sequence ID" value="NZ_CP071794.1"/>
</dbReference>
<feature type="chain" id="PRO_5046680462" description="DUF1579 domain-containing protein" evidence="1">
    <location>
        <begin position="22"/>
        <end position="165"/>
    </location>
</feature>
<organism evidence="2 3">
    <name type="scientific">Parasphingorhabdus cellanae</name>
    <dbReference type="NCBI Taxonomy" id="2806553"/>
    <lineage>
        <taxon>Bacteria</taxon>
        <taxon>Pseudomonadati</taxon>
        <taxon>Pseudomonadota</taxon>
        <taxon>Alphaproteobacteria</taxon>
        <taxon>Sphingomonadales</taxon>
        <taxon>Sphingomonadaceae</taxon>
        <taxon>Parasphingorhabdus</taxon>
    </lineage>
</organism>
<feature type="signal peptide" evidence="1">
    <location>
        <begin position="1"/>
        <end position="21"/>
    </location>
</feature>
<name>A0ABX7T5L1_9SPHN</name>
<reference evidence="2 3" key="1">
    <citation type="submission" date="2021-03" db="EMBL/GenBank/DDBJ databases">
        <title>Complete genome of Parasphingorhabdus_sp.JHSY0214.</title>
        <authorList>
            <person name="Yoo J.H."/>
            <person name="Bae J.W."/>
        </authorList>
    </citation>
    <scope>NUCLEOTIDE SEQUENCE [LARGE SCALE GENOMIC DNA]</scope>
    <source>
        <strain evidence="2 3">JHSY0214</strain>
    </source>
</reference>
<evidence type="ECO:0000313" key="2">
    <source>
        <dbReference type="EMBL" id="QTD55273.1"/>
    </source>
</evidence>